<comment type="caution">
    <text evidence="1">The sequence shown here is derived from an EMBL/GenBank/DDBJ whole genome shotgun (WGS) entry which is preliminary data.</text>
</comment>
<accession>A0A2S9H2M3</accession>
<evidence type="ECO:0000313" key="1">
    <source>
        <dbReference type="EMBL" id="PRC94207.1"/>
    </source>
</evidence>
<protein>
    <submittedName>
        <fullName evidence="1">Uncharacterized protein</fullName>
    </submittedName>
</protein>
<gene>
    <name evidence="1" type="ORF">S2091_0828</name>
</gene>
<name>A0A2S9H2M3_9BURK</name>
<dbReference type="EMBL" id="PUGF01000003">
    <property type="protein sequence ID" value="PRC94207.1"/>
    <property type="molecule type" value="Genomic_DNA"/>
</dbReference>
<evidence type="ECO:0000313" key="2">
    <source>
        <dbReference type="Proteomes" id="UP000237839"/>
    </source>
</evidence>
<organism evidence="1 2">
    <name type="scientific">Solimicrobium silvestre</name>
    <dbReference type="NCBI Taxonomy" id="2099400"/>
    <lineage>
        <taxon>Bacteria</taxon>
        <taxon>Pseudomonadati</taxon>
        <taxon>Pseudomonadota</taxon>
        <taxon>Betaproteobacteria</taxon>
        <taxon>Burkholderiales</taxon>
        <taxon>Oxalobacteraceae</taxon>
        <taxon>Solimicrobium</taxon>
    </lineage>
</organism>
<reference evidence="1 2" key="1">
    <citation type="submission" date="2018-02" db="EMBL/GenBank/DDBJ databases">
        <title>Solimicrobium silvestre gen. nov., sp. nov., isolated from alpine forest soil.</title>
        <authorList>
            <person name="Margesin R."/>
            <person name="Albuquerque L."/>
            <person name="Zhang D.-C."/>
            <person name="Froufe H.J.C."/>
            <person name="Severino R."/>
            <person name="Roxo I."/>
            <person name="Egas C."/>
            <person name="Da Costa M.S."/>
        </authorList>
    </citation>
    <scope>NUCLEOTIDE SEQUENCE [LARGE SCALE GENOMIC DNA]</scope>
    <source>
        <strain evidence="1 2">S20-91</strain>
    </source>
</reference>
<dbReference type="Proteomes" id="UP000237839">
    <property type="component" value="Unassembled WGS sequence"/>
</dbReference>
<sequence>MIHSESSTLKSSVGPKLPTVCIANAIDTLRLTIFRAPTEGDRERIHNSNYPQQDQAVFWRPLDKLIVSESPIVGFDWVTQMLGIKKAKNIWPENSCGSLFKDVVTSKNLQMEISEWCADSGGFELIVHTTTPET</sequence>
<keyword evidence="2" id="KW-1185">Reference proteome</keyword>
<proteinExistence type="predicted"/>
<dbReference type="AlphaFoldDB" id="A0A2S9H2M3"/>